<keyword evidence="1" id="KW-0808">Transferase</keyword>
<dbReference type="Proteomes" id="UP001230915">
    <property type="component" value="Unassembled WGS sequence"/>
</dbReference>
<name>A0ABU0ZZI4_9FLAO</name>
<reference evidence="1 2" key="1">
    <citation type="submission" date="2023-08" db="EMBL/GenBank/DDBJ databases">
        <title>Mesonia sp. MT50, isolated from deep-sea sediment of the Mariana Trench.</title>
        <authorList>
            <person name="Fu H."/>
        </authorList>
    </citation>
    <scope>NUCLEOTIDE SEQUENCE [LARGE SCALE GENOMIC DNA]</scope>
    <source>
        <strain evidence="1 2">MT50</strain>
    </source>
</reference>
<comment type="caution">
    <text evidence="1">The sequence shown here is derived from an EMBL/GenBank/DDBJ whole genome shotgun (WGS) entry which is preliminary data.</text>
</comment>
<accession>A0ABU0ZZI4</accession>
<dbReference type="GO" id="GO:0016757">
    <property type="term" value="F:glycosyltransferase activity"/>
    <property type="evidence" value="ECO:0007669"/>
    <property type="project" value="UniProtKB-KW"/>
</dbReference>
<keyword evidence="2" id="KW-1185">Reference proteome</keyword>
<dbReference type="CDD" id="cd00761">
    <property type="entry name" value="Glyco_tranf_GTA_type"/>
    <property type="match status" value="1"/>
</dbReference>
<sequence length="242" mass="28849">MKLIKNYIANFLRVFTKKPADLKKVPVFINNYNRLTTLEKLIAALEERGYHNIHILDNQSTYPPLLEFYATTTHQVHRLKKNYGSKSFWKSNMWLKYMFSYFVYTDSDVVPVEDCPPDFLEHFYMLLKKYPKVHKAGFSLKIDDLPDSFENKGKVVTWEQKFYEKQLEENVYLAPIDTTFAFYRPFSKSGKRDGSTPIIRTGFPYQAKHLPWYINNQDLGEEETYYMNSISTRTHWSRQNKK</sequence>
<evidence type="ECO:0000313" key="1">
    <source>
        <dbReference type="EMBL" id="MDQ7916867.1"/>
    </source>
</evidence>
<organism evidence="1 2">
    <name type="scientific">Mesonia profundi</name>
    <dbReference type="NCBI Taxonomy" id="3070998"/>
    <lineage>
        <taxon>Bacteria</taxon>
        <taxon>Pseudomonadati</taxon>
        <taxon>Bacteroidota</taxon>
        <taxon>Flavobacteriia</taxon>
        <taxon>Flavobacteriales</taxon>
        <taxon>Flavobacteriaceae</taxon>
        <taxon>Mesonia</taxon>
    </lineage>
</organism>
<evidence type="ECO:0000313" key="2">
    <source>
        <dbReference type="Proteomes" id="UP001230915"/>
    </source>
</evidence>
<dbReference type="RefSeq" id="WP_308863529.1">
    <property type="nucleotide sequence ID" value="NZ_JAVHUL010000008.1"/>
</dbReference>
<dbReference type="Gene3D" id="3.90.550.10">
    <property type="entry name" value="Spore Coat Polysaccharide Biosynthesis Protein SpsA, Chain A"/>
    <property type="match status" value="1"/>
</dbReference>
<protein>
    <submittedName>
        <fullName evidence="1">Glycosyltransferase family A protein</fullName>
        <ecNumber evidence="1">2.4.-.-</ecNumber>
    </submittedName>
</protein>
<dbReference type="EMBL" id="JAVHUL010000008">
    <property type="protein sequence ID" value="MDQ7916867.1"/>
    <property type="molecule type" value="Genomic_DNA"/>
</dbReference>
<keyword evidence="1" id="KW-0328">Glycosyltransferase</keyword>
<gene>
    <name evidence="1" type="ORF">RBU60_04715</name>
</gene>
<dbReference type="EC" id="2.4.-.-" evidence="1"/>
<dbReference type="InterPro" id="IPR029044">
    <property type="entry name" value="Nucleotide-diphossugar_trans"/>
</dbReference>
<proteinExistence type="predicted"/>
<dbReference type="SUPFAM" id="SSF53448">
    <property type="entry name" value="Nucleotide-diphospho-sugar transferases"/>
    <property type="match status" value="1"/>
</dbReference>